<keyword evidence="3" id="KW-0677">Repeat</keyword>
<evidence type="ECO:0000313" key="7">
    <source>
        <dbReference type="Proteomes" id="UP001202479"/>
    </source>
</evidence>
<dbReference type="SMART" id="SM00320">
    <property type="entry name" value="WD40"/>
    <property type="match status" value="6"/>
</dbReference>
<dbReference type="InterPro" id="IPR045183">
    <property type="entry name" value="Ebi-like"/>
</dbReference>
<evidence type="ECO:0008006" key="8">
    <source>
        <dbReference type="Google" id="ProtNLM"/>
    </source>
</evidence>
<dbReference type="PROSITE" id="PS50896">
    <property type="entry name" value="LISH"/>
    <property type="match status" value="1"/>
</dbReference>
<dbReference type="InterPro" id="IPR001680">
    <property type="entry name" value="WD40_rpt"/>
</dbReference>
<comment type="caution">
    <text evidence="6">The sequence shown here is derived from an EMBL/GenBank/DDBJ whole genome shotgun (WGS) entry which is preliminary data.</text>
</comment>
<dbReference type="RefSeq" id="XP_049178670.1">
    <property type="nucleotide sequence ID" value="XM_049325818.1"/>
</dbReference>
<keyword evidence="4" id="KW-0539">Nucleus</keyword>
<name>A0AAI9SUH4_9ASCO</name>
<protein>
    <recommendedName>
        <fullName evidence="8">SIR4-interacting protein SIF2</fullName>
    </recommendedName>
</protein>
<evidence type="ECO:0000256" key="2">
    <source>
        <dbReference type="ARBA" id="ARBA00022574"/>
    </source>
</evidence>
<comment type="subcellular location">
    <subcellularLocation>
        <location evidence="1">Nucleus</location>
    </subcellularLocation>
</comment>
<evidence type="ECO:0000256" key="3">
    <source>
        <dbReference type="ARBA" id="ARBA00022737"/>
    </source>
</evidence>
<dbReference type="Pfam" id="PF08513">
    <property type="entry name" value="LisH"/>
    <property type="match status" value="1"/>
</dbReference>
<evidence type="ECO:0000313" key="6">
    <source>
        <dbReference type="EMBL" id="KAI3402923.2"/>
    </source>
</evidence>
<gene>
    <name evidence="6" type="ORF">KGF56_004384</name>
</gene>
<dbReference type="PANTHER" id="PTHR22846:SF2">
    <property type="entry name" value="F-BOX-LIKE_WD REPEAT-CONTAINING PROTEIN EBI"/>
    <property type="match status" value="1"/>
</dbReference>
<sequence length="595" mass="65423">MSLTSKELNYLIWRYFQESGYDLSAYTFDRQSQCSKYEDNLNEQILEKIQPGCLVDLVQKGILYTIVETEALDASEYTFLGSLVRNDLENLQKNNTVAAAAAAAAAAAGAGAGAAGAPAPASRFKLKNEEVKNPETEDFLNNEETPQNDDTFQTMVLSSKLSFASSITCAWHPMAEYPHMEVFAYGKSDGKANISALRNGAIVESVELSHPDILNFKNNINMVSWSPSGNTLITTGAFSEIRAWSPMGKLKNIANTVIDDFGKETETKKTIITTILWSMQGKFVITIASNNQVNVWDGLTLSLVRQIRKETEGEPLISAVCWLAEDKFAISTNTNSIKIYDIRPPQYGGGGGGGGGVSTSTNTHEIFSIGSLAGHDNHISSMKLNSESKLLATCSDFDYEIKVWSSLSSSTCLDLNVKADKKQDVKLHTSPIIELDWIPLSAKNILLSISMDSVLNIWDADTGENIKSSELFKYKKNFSQDQQEHIGKNILTLNASMSPNGKLVALGDDYGKISIWNIDLATYKSQDKHFVKCVAIYVPSVPQEIDQQKSHFGLCDLKWDHDSCKLIASYLGVQSVLIDIPTSSSLDEEQKEGNM</sequence>
<dbReference type="SUPFAM" id="SSF50978">
    <property type="entry name" value="WD40 repeat-like"/>
    <property type="match status" value="1"/>
</dbReference>
<organism evidence="6 7">
    <name type="scientific">Candida oxycetoniae</name>
    <dbReference type="NCBI Taxonomy" id="497107"/>
    <lineage>
        <taxon>Eukaryota</taxon>
        <taxon>Fungi</taxon>
        <taxon>Dikarya</taxon>
        <taxon>Ascomycota</taxon>
        <taxon>Saccharomycotina</taxon>
        <taxon>Pichiomycetes</taxon>
        <taxon>Debaryomycetaceae</taxon>
        <taxon>Candida/Lodderomyces clade</taxon>
        <taxon>Candida</taxon>
    </lineage>
</organism>
<proteinExistence type="predicted"/>
<accession>A0AAI9SUH4</accession>
<keyword evidence="2 5" id="KW-0853">WD repeat</keyword>
<dbReference type="SMART" id="SM00667">
    <property type="entry name" value="LisH"/>
    <property type="match status" value="1"/>
</dbReference>
<dbReference type="InterPro" id="IPR006594">
    <property type="entry name" value="LisH"/>
</dbReference>
<dbReference type="AlphaFoldDB" id="A0AAI9SUH4"/>
<reference evidence="6" key="1">
    <citation type="journal article" date="2022" name="DNA Res.">
        <title>Genome analysis of five recently described species of the CUG-Ser clade uncovers Candida theae as a new hybrid lineage with pathogenic potential in the Candida parapsilosis species complex.</title>
        <authorList>
            <person name="Mixao V."/>
            <person name="Del Olmo V."/>
            <person name="Hegedusova E."/>
            <person name="Saus E."/>
            <person name="Pryszcz L."/>
            <person name="Cillingova A."/>
            <person name="Nosek J."/>
            <person name="Gabaldon T."/>
        </authorList>
    </citation>
    <scope>NUCLEOTIDE SEQUENCE</scope>
    <source>
        <strain evidence="6">CBS 10844</strain>
    </source>
</reference>
<dbReference type="PANTHER" id="PTHR22846">
    <property type="entry name" value="WD40 REPEAT PROTEIN"/>
    <property type="match status" value="1"/>
</dbReference>
<dbReference type="Gene3D" id="1.20.960.30">
    <property type="match status" value="1"/>
</dbReference>
<keyword evidence="7" id="KW-1185">Reference proteome</keyword>
<feature type="repeat" description="WD" evidence="5">
    <location>
        <begin position="425"/>
        <end position="468"/>
    </location>
</feature>
<dbReference type="InterPro" id="IPR036322">
    <property type="entry name" value="WD40_repeat_dom_sf"/>
</dbReference>
<dbReference type="Proteomes" id="UP001202479">
    <property type="component" value="Unassembled WGS sequence"/>
</dbReference>
<dbReference type="PROSITE" id="PS00678">
    <property type="entry name" value="WD_REPEATS_1"/>
    <property type="match status" value="1"/>
</dbReference>
<dbReference type="GeneID" id="73381999"/>
<dbReference type="InterPro" id="IPR015943">
    <property type="entry name" value="WD40/YVTN_repeat-like_dom_sf"/>
</dbReference>
<evidence type="ECO:0000256" key="5">
    <source>
        <dbReference type="PROSITE-ProRule" id="PRU00221"/>
    </source>
</evidence>
<dbReference type="InterPro" id="IPR019775">
    <property type="entry name" value="WD40_repeat_CS"/>
</dbReference>
<dbReference type="GO" id="GO:0003714">
    <property type="term" value="F:transcription corepressor activity"/>
    <property type="evidence" value="ECO:0007669"/>
    <property type="project" value="InterPro"/>
</dbReference>
<dbReference type="GO" id="GO:0034967">
    <property type="term" value="C:Set3 complex"/>
    <property type="evidence" value="ECO:0007669"/>
    <property type="project" value="TreeGrafter"/>
</dbReference>
<dbReference type="PROSITE" id="PS50082">
    <property type="entry name" value="WD_REPEATS_2"/>
    <property type="match status" value="1"/>
</dbReference>
<dbReference type="EMBL" id="JAHUZD010000140">
    <property type="protein sequence ID" value="KAI3402923.2"/>
    <property type="molecule type" value="Genomic_DNA"/>
</dbReference>
<evidence type="ECO:0000256" key="1">
    <source>
        <dbReference type="ARBA" id="ARBA00004123"/>
    </source>
</evidence>
<dbReference type="Gene3D" id="2.130.10.10">
    <property type="entry name" value="YVTN repeat-like/Quinoprotein amine dehydrogenase"/>
    <property type="match status" value="1"/>
</dbReference>
<dbReference type="Pfam" id="PF00400">
    <property type="entry name" value="WD40"/>
    <property type="match status" value="1"/>
</dbReference>
<dbReference type="GO" id="GO:0006357">
    <property type="term" value="P:regulation of transcription by RNA polymerase II"/>
    <property type="evidence" value="ECO:0007669"/>
    <property type="project" value="TreeGrafter"/>
</dbReference>
<evidence type="ECO:0000256" key="4">
    <source>
        <dbReference type="ARBA" id="ARBA00023242"/>
    </source>
</evidence>